<protein>
    <submittedName>
        <fullName evidence="1">Uncharacterized protein</fullName>
    </submittedName>
</protein>
<name>A0A7S4HAB9_GUITH</name>
<gene>
    <name evidence="1" type="ORF">GTHE00462_LOCUS1754</name>
</gene>
<evidence type="ECO:0000313" key="1">
    <source>
        <dbReference type="EMBL" id="CAE2192443.1"/>
    </source>
</evidence>
<accession>A0A7S4HAB9</accession>
<dbReference type="AlphaFoldDB" id="A0A7S4HAB9"/>
<reference evidence="1" key="1">
    <citation type="submission" date="2021-01" db="EMBL/GenBank/DDBJ databases">
        <authorList>
            <person name="Corre E."/>
            <person name="Pelletier E."/>
            <person name="Niang G."/>
            <person name="Scheremetjew M."/>
            <person name="Finn R."/>
            <person name="Kale V."/>
            <person name="Holt S."/>
            <person name="Cochrane G."/>
            <person name="Meng A."/>
            <person name="Brown T."/>
            <person name="Cohen L."/>
        </authorList>
    </citation>
    <scope>NUCLEOTIDE SEQUENCE</scope>
    <source>
        <strain evidence="1">CCMP 2712</strain>
    </source>
</reference>
<proteinExistence type="predicted"/>
<sequence length="103" mass="11885">MGFWRNSDKIAMQCYWRCRLILFSLSLSLSSTTSKMLCIQWIRLLESSRVSMTTKFPQGMNQVLNRRDNETVNLEVLSSCQGMRGLRVESEQRRKECGGEGGK</sequence>
<dbReference type="EMBL" id="HBKN01002036">
    <property type="protein sequence ID" value="CAE2192443.1"/>
    <property type="molecule type" value="Transcribed_RNA"/>
</dbReference>
<organism evidence="1">
    <name type="scientific">Guillardia theta</name>
    <name type="common">Cryptophyte</name>
    <name type="synonym">Cryptomonas phi</name>
    <dbReference type="NCBI Taxonomy" id="55529"/>
    <lineage>
        <taxon>Eukaryota</taxon>
        <taxon>Cryptophyceae</taxon>
        <taxon>Pyrenomonadales</taxon>
        <taxon>Geminigeraceae</taxon>
        <taxon>Guillardia</taxon>
    </lineage>
</organism>